<evidence type="ECO:0000256" key="1">
    <source>
        <dbReference type="ARBA" id="ARBA00005781"/>
    </source>
</evidence>
<evidence type="ECO:0000256" key="4">
    <source>
        <dbReference type="SAM" id="MobiDB-lite"/>
    </source>
</evidence>
<accession>A0A7S2ITW8</accession>
<feature type="region of interest" description="Disordered" evidence="4">
    <location>
        <begin position="219"/>
        <end position="244"/>
    </location>
</feature>
<dbReference type="InterPro" id="IPR001857">
    <property type="entry name" value="Ribosomal_bL19"/>
</dbReference>
<keyword evidence="3" id="KW-0687">Ribonucleoprotein</keyword>
<evidence type="ECO:0008006" key="6">
    <source>
        <dbReference type="Google" id="ProtNLM"/>
    </source>
</evidence>
<proteinExistence type="inferred from homology"/>
<reference evidence="5" key="1">
    <citation type="submission" date="2021-01" db="EMBL/GenBank/DDBJ databases">
        <authorList>
            <person name="Corre E."/>
            <person name="Pelletier E."/>
            <person name="Niang G."/>
            <person name="Scheremetjew M."/>
            <person name="Finn R."/>
            <person name="Kale V."/>
            <person name="Holt S."/>
            <person name="Cochrane G."/>
            <person name="Meng A."/>
            <person name="Brown T."/>
            <person name="Cohen L."/>
        </authorList>
    </citation>
    <scope>NUCLEOTIDE SEQUENCE</scope>
    <source>
        <strain evidence="5">UTEX LB 985</strain>
    </source>
</reference>
<dbReference type="Pfam" id="PF01245">
    <property type="entry name" value="Ribosomal_L19"/>
    <property type="match status" value="1"/>
</dbReference>
<dbReference type="EMBL" id="HBGU01068431">
    <property type="protein sequence ID" value="CAD9529059.1"/>
    <property type="molecule type" value="Transcribed_RNA"/>
</dbReference>
<organism evidence="5">
    <name type="scientific">Haptolina brevifila</name>
    <dbReference type="NCBI Taxonomy" id="156173"/>
    <lineage>
        <taxon>Eukaryota</taxon>
        <taxon>Haptista</taxon>
        <taxon>Haptophyta</taxon>
        <taxon>Prymnesiophyceae</taxon>
        <taxon>Prymnesiales</taxon>
        <taxon>Prymnesiaceae</taxon>
        <taxon>Haptolina</taxon>
    </lineage>
</organism>
<dbReference type="InterPro" id="IPR038657">
    <property type="entry name" value="Ribosomal_bL19_sf"/>
</dbReference>
<dbReference type="PANTHER" id="PTHR15680">
    <property type="entry name" value="RIBOSOMAL PROTEIN L19"/>
    <property type="match status" value="1"/>
</dbReference>
<name>A0A7S2ITW8_9EUKA</name>
<dbReference type="AlphaFoldDB" id="A0A7S2ITW8"/>
<evidence type="ECO:0000256" key="3">
    <source>
        <dbReference type="ARBA" id="ARBA00023274"/>
    </source>
</evidence>
<dbReference type="GO" id="GO:0006412">
    <property type="term" value="P:translation"/>
    <property type="evidence" value="ECO:0007669"/>
    <property type="project" value="InterPro"/>
</dbReference>
<dbReference type="PANTHER" id="PTHR15680:SF9">
    <property type="entry name" value="LARGE RIBOSOMAL SUBUNIT PROTEIN BL19M"/>
    <property type="match status" value="1"/>
</dbReference>
<dbReference type="GO" id="GO:0005762">
    <property type="term" value="C:mitochondrial large ribosomal subunit"/>
    <property type="evidence" value="ECO:0007669"/>
    <property type="project" value="TreeGrafter"/>
</dbReference>
<evidence type="ECO:0000313" key="5">
    <source>
        <dbReference type="EMBL" id="CAD9529059.1"/>
    </source>
</evidence>
<keyword evidence="2" id="KW-0689">Ribosomal protein</keyword>
<comment type="similarity">
    <text evidence="1">Belongs to the bacterial ribosomal protein bL19 family.</text>
</comment>
<gene>
    <name evidence="5" type="ORF">CBRE1094_LOCUS37310</name>
</gene>
<dbReference type="SUPFAM" id="SSF50104">
    <property type="entry name" value="Translation proteins SH3-like domain"/>
    <property type="match status" value="1"/>
</dbReference>
<dbReference type="Gene3D" id="2.30.30.790">
    <property type="match status" value="1"/>
</dbReference>
<dbReference type="GO" id="GO:0003735">
    <property type="term" value="F:structural constituent of ribosome"/>
    <property type="evidence" value="ECO:0007669"/>
    <property type="project" value="InterPro"/>
</dbReference>
<protein>
    <recommendedName>
        <fullName evidence="6">Ribosomal protein L19</fullName>
    </recommendedName>
</protein>
<feature type="compositionally biased region" description="Basic residues" evidence="4">
    <location>
        <begin position="230"/>
        <end position="244"/>
    </location>
</feature>
<dbReference type="InterPro" id="IPR008991">
    <property type="entry name" value="Translation_prot_SH3-like_sf"/>
</dbReference>
<sequence length="244" mass="28014">MELGVGSRLASHDVASAPTSKGMLASMSSSLLRQHATCVTLFSRGLAQRIPKRKVYPQWSSPAPQHEMWLPNSWMGSYYKLRENDPAAMRNREKLKSRRTPTVGRFIVNALERIERDKMEAQEPWRMTTYKPGDYLQVEHRPAVGETPDTIVGVMIGMYRRGLGSSFRLLCNLDNSPVEYQFMLYSPLLVNISVRKPSEWRNKQRKLFKLRDQVQKLSFPAPMFEDGDPRKRKNQTGGGGKKKR</sequence>
<evidence type="ECO:0000256" key="2">
    <source>
        <dbReference type="ARBA" id="ARBA00022980"/>
    </source>
</evidence>